<dbReference type="CDD" id="cd01448">
    <property type="entry name" value="TST_Repeat_1"/>
    <property type="match status" value="1"/>
</dbReference>
<dbReference type="PROSITE" id="PS50206">
    <property type="entry name" value="RHODANESE_3"/>
    <property type="match status" value="2"/>
</dbReference>
<keyword evidence="5" id="KW-1185">Reference proteome</keyword>
<dbReference type="InterPro" id="IPR001307">
    <property type="entry name" value="Thiosulphate_STrfase_CS"/>
</dbReference>
<protein>
    <recommendedName>
        <fullName evidence="2">Sulfurtransferase</fullName>
    </recommendedName>
</protein>
<feature type="domain" description="Rhodanese" evidence="3">
    <location>
        <begin position="15"/>
        <end position="121"/>
    </location>
</feature>
<dbReference type="PANTHER" id="PTHR43855:SF1">
    <property type="entry name" value="THIOSULFATE SULFURTRANSFERASE"/>
    <property type="match status" value="1"/>
</dbReference>
<dbReference type="GO" id="GO:0004792">
    <property type="term" value="F:thiosulfate-cyanide sulfurtransferase activity"/>
    <property type="evidence" value="ECO:0007669"/>
    <property type="project" value="InterPro"/>
</dbReference>
<dbReference type="Pfam" id="PF00581">
    <property type="entry name" value="Rhodanese"/>
    <property type="match status" value="2"/>
</dbReference>
<dbReference type="Proteomes" id="UP000003980">
    <property type="component" value="Unassembled WGS sequence"/>
</dbReference>
<evidence type="ECO:0000313" key="5">
    <source>
        <dbReference type="Proteomes" id="UP000003980"/>
    </source>
</evidence>
<evidence type="ECO:0000313" key="4">
    <source>
        <dbReference type="EMBL" id="EHP71072.1"/>
    </source>
</evidence>
<dbReference type="SMART" id="SM00450">
    <property type="entry name" value="RHOD"/>
    <property type="match status" value="2"/>
</dbReference>
<gene>
    <name evidence="4" type="ORF">MetMK1DRAFT_00015760</name>
</gene>
<dbReference type="EMBL" id="JH597761">
    <property type="protein sequence ID" value="EHP71072.1"/>
    <property type="molecule type" value="Genomic_DNA"/>
</dbReference>
<evidence type="ECO:0000256" key="2">
    <source>
        <dbReference type="RuleBase" id="RU000507"/>
    </source>
</evidence>
<dbReference type="Gene3D" id="3.40.250.10">
    <property type="entry name" value="Rhodanese-like domain"/>
    <property type="match status" value="2"/>
</dbReference>
<evidence type="ECO:0000256" key="1">
    <source>
        <dbReference type="ARBA" id="ARBA00022737"/>
    </source>
</evidence>
<reference evidence="4 5" key="1">
    <citation type="submission" date="2012-01" db="EMBL/GenBank/DDBJ databases">
        <title>Improved High-Quality Draft sequence of Metallosphaera yellowstonensis MK1.</title>
        <authorList>
            <consortium name="US DOE Joint Genome Institute"/>
            <person name="Lucas S."/>
            <person name="Han J."/>
            <person name="Cheng J.-F."/>
            <person name="Goodwin L."/>
            <person name="Pitluck S."/>
            <person name="Peters L."/>
            <person name="Teshima H."/>
            <person name="Detter J.C."/>
            <person name="Han C."/>
            <person name="Tapia R."/>
            <person name="Land M."/>
            <person name="Hauser L."/>
            <person name="Kyrpides N."/>
            <person name="Kozubal M."/>
            <person name="Macur R.E."/>
            <person name="Jay Z."/>
            <person name="Inskeep W."/>
            <person name="Woyke T."/>
        </authorList>
    </citation>
    <scope>NUCLEOTIDE SEQUENCE [LARGE SCALE GENOMIC DNA]</scope>
    <source>
        <strain evidence="4 5">MK1</strain>
    </source>
</reference>
<dbReference type="SUPFAM" id="SSF52821">
    <property type="entry name" value="Rhodanese/Cell cycle control phosphatase"/>
    <property type="match status" value="2"/>
</dbReference>
<sequence>MKAPHLISAETLLENLRDYTIVEIAYDPSSYKEWHLPRAVLLHWWNFRHPVVRDFADRETLGRNLGKVGISREDRLVLYSDFGNRYAYYALWLLLSYGHKEVYVLDGGKVAWEVKGLPMETESFRLPESRYDPDPPDWSNRITVWEILTRLRTGDLPQLIDARYREEFEGKLSTPPEHPHEEAQTRGHIPGAINVPWNSFLNDDTEELRPPEEILSHLKEKGIRNEETVVYCRTGARASLVWYYLKYVLGFKRVRLYDGSWSEWGNMVGMPVEF</sequence>
<dbReference type="PROSITE" id="PS00683">
    <property type="entry name" value="RHODANESE_2"/>
    <property type="match status" value="1"/>
</dbReference>
<dbReference type="OrthoDB" id="10492at2157"/>
<evidence type="ECO:0000259" key="3">
    <source>
        <dbReference type="PROSITE" id="PS50206"/>
    </source>
</evidence>
<dbReference type="AlphaFoldDB" id="H2C4Y1"/>
<dbReference type="CDD" id="cd01449">
    <property type="entry name" value="TST_Repeat_2"/>
    <property type="match status" value="1"/>
</dbReference>
<name>H2C4Y1_9CREN</name>
<dbReference type="InterPro" id="IPR051126">
    <property type="entry name" value="Thiosulfate_sulfurtransferase"/>
</dbReference>
<dbReference type="eggNOG" id="arCOG02019">
    <property type="taxonomic scope" value="Archaea"/>
</dbReference>
<dbReference type="RefSeq" id="WP_009072177.1">
    <property type="nucleotide sequence ID" value="NZ_JH597761.1"/>
</dbReference>
<dbReference type="InterPro" id="IPR036873">
    <property type="entry name" value="Rhodanese-like_dom_sf"/>
</dbReference>
<dbReference type="InterPro" id="IPR001763">
    <property type="entry name" value="Rhodanese-like_dom"/>
</dbReference>
<keyword evidence="1" id="KW-0677">Repeat</keyword>
<organism evidence="4 5">
    <name type="scientific">Metallosphaera yellowstonensis MK1</name>
    <dbReference type="NCBI Taxonomy" id="671065"/>
    <lineage>
        <taxon>Archaea</taxon>
        <taxon>Thermoproteota</taxon>
        <taxon>Thermoprotei</taxon>
        <taxon>Sulfolobales</taxon>
        <taxon>Sulfolobaceae</taxon>
        <taxon>Metallosphaera</taxon>
    </lineage>
</organism>
<feature type="domain" description="Rhodanese" evidence="3">
    <location>
        <begin position="158"/>
        <end position="273"/>
    </location>
</feature>
<proteinExistence type="predicted"/>
<keyword evidence="2 4" id="KW-0808">Transferase</keyword>
<accession>H2C4Y1</accession>
<dbReference type="STRING" id="671065.MetMK1DRAFT_00015760"/>
<dbReference type="HOGENOM" id="CLU_031618_1_3_2"/>
<dbReference type="PANTHER" id="PTHR43855">
    <property type="entry name" value="THIOSULFATE SULFURTRANSFERASE"/>
    <property type="match status" value="1"/>
</dbReference>